<dbReference type="Proteomes" id="UP000229385">
    <property type="component" value="Unassembled WGS sequence"/>
</dbReference>
<sequence>MGFSVVESVFCLSFALTLTSTRARGAAGARAAEEGGTDEDENAADQELGEVHLAPARGCDAGGVDQPGAADEEARADDPAGHDEQAGRTAEEAAEQAPEESTFATGQRPAAGEAQQGQHTEDATEALPQSVPAEPEHAGPEGGLFAAACDVSNQTEDDSDHEAEHVFFPCSS</sequence>
<dbReference type="AlphaFoldDB" id="A0A2M7XDH5"/>
<comment type="caution">
    <text evidence="2">The sequence shown here is derived from an EMBL/GenBank/DDBJ whole genome shotgun (WGS) entry which is preliminary data.</text>
</comment>
<evidence type="ECO:0000313" key="2">
    <source>
        <dbReference type="EMBL" id="PJA45882.1"/>
    </source>
</evidence>
<evidence type="ECO:0000313" key="3">
    <source>
        <dbReference type="Proteomes" id="UP000229385"/>
    </source>
</evidence>
<accession>A0A2M7XDH5</accession>
<dbReference type="EMBL" id="PFWU01000017">
    <property type="protein sequence ID" value="PJA45882.1"/>
    <property type="molecule type" value="Genomic_DNA"/>
</dbReference>
<name>A0A2M7XDH5_9BACT</name>
<protein>
    <submittedName>
        <fullName evidence="2">Uncharacterized protein</fullName>
    </submittedName>
</protein>
<reference evidence="3" key="1">
    <citation type="submission" date="2017-09" db="EMBL/GenBank/DDBJ databases">
        <title>Depth-based differentiation of microbial function through sediment-hosted aquifers and enrichment of novel symbionts in the deep terrestrial subsurface.</title>
        <authorList>
            <person name="Probst A.J."/>
            <person name="Ladd B."/>
            <person name="Jarett J.K."/>
            <person name="Geller-Mcgrath D.E."/>
            <person name="Sieber C.M.K."/>
            <person name="Emerson J.B."/>
            <person name="Anantharaman K."/>
            <person name="Thomas B.C."/>
            <person name="Malmstrom R."/>
            <person name="Stieglmeier M."/>
            <person name="Klingl A."/>
            <person name="Woyke T."/>
            <person name="Ryan C.M."/>
            <person name="Banfield J.F."/>
        </authorList>
    </citation>
    <scope>NUCLEOTIDE SEQUENCE [LARGE SCALE GENOMIC DNA]</scope>
</reference>
<feature type="region of interest" description="Disordered" evidence="1">
    <location>
        <begin position="23"/>
        <end position="172"/>
    </location>
</feature>
<organism evidence="2 3">
    <name type="scientific">Candidatus Uhrbacteria bacterium CG_4_9_14_3_um_filter_50_9</name>
    <dbReference type="NCBI Taxonomy" id="1975035"/>
    <lineage>
        <taxon>Bacteria</taxon>
        <taxon>Candidatus Uhriibacteriota</taxon>
    </lineage>
</organism>
<evidence type="ECO:0000256" key="1">
    <source>
        <dbReference type="SAM" id="MobiDB-lite"/>
    </source>
</evidence>
<gene>
    <name evidence="2" type="ORF">CO174_01450</name>
</gene>
<feature type="compositionally biased region" description="Acidic residues" evidence="1">
    <location>
        <begin position="35"/>
        <end position="48"/>
    </location>
</feature>
<feature type="compositionally biased region" description="Basic and acidic residues" evidence="1">
    <location>
        <begin position="72"/>
        <end position="91"/>
    </location>
</feature>
<proteinExistence type="predicted"/>